<dbReference type="InterPro" id="IPR045889">
    <property type="entry name" value="MES/HNL"/>
</dbReference>
<comment type="caution">
    <text evidence="3">The sequence shown here is derived from an EMBL/GenBank/DDBJ whole genome shotgun (WGS) entry which is preliminary data.</text>
</comment>
<protein>
    <recommendedName>
        <fullName evidence="2">AB hydrolase-1 domain-containing protein</fullName>
    </recommendedName>
</protein>
<dbReference type="InterPro" id="IPR000073">
    <property type="entry name" value="AB_hydrolase_1"/>
</dbReference>
<dbReference type="PANTHER" id="PTHR10992">
    <property type="entry name" value="METHYLESTERASE FAMILY MEMBER"/>
    <property type="match status" value="1"/>
</dbReference>
<dbReference type="Gene3D" id="3.40.50.1820">
    <property type="entry name" value="alpha/beta hydrolase"/>
    <property type="match status" value="1"/>
</dbReference>
<dbReference type="GO" id="GO:0080032">
    <property type="term" value="F:methyl jasmonate esterase activity"/>
    <property type="evidence" value="ECO:0007669"/>
    <property type="project" value="TreeGrafter"/>
</dbReference>
<evidence type="ECO:0000313" key="4">
    <source>
        <dbReference type="Proteomes" id="UP001141806"/>
    </source>
</evidence>
<dbReference type="AlphaFoldDB" id="A0A9Q0K7H4"/>
<evidence type="ECO:0000313" key="3">
    <source>
        <dbReference type="EMBL" id="KAJ4965281.1"/>
    </source>
</evidence>
<dbReference type="GO" id="GO:0080031">
    <property type="term" value="F:methyl salicylate esterase activity"/>
    <property type="evidence" value="ECO:0007669"/>
    <property type="project" value="TreeGrafter"/>
</dbReference>
<feature type="domain" description="AB hydrolase-1" evidence="2">
    <location>
        <begin position="50"/>
        <end position="208"/>
    </location>
</feature>
<dbReference type="InterPro" id="IPR029058">
    <property type="entry name" value="AB_hydrolase_fold"/>
</dbReference>
<proteinExistence type="predicted"/>
<evidence type="ECO:0000259" key="2">
    <source>
        <dbReference type="Pfam" id="PF00561"/>
    </source>
</evidence>
<dbReference type="SUPFAM" id="SSF53474">
    <property type="entry name" value="alpha/beta-Hydrolases"/>
    <property type="match status" value="1"/>
</dbReference>
<accession>A0A9Q0K7H4</accession>
<keyword evidence="1" id="KW-0378">Hydrolase</keyword>
<gene>
    <name evidence="3" type="ORF">NE237_017130</name>
</gene>
<evidence type="ECO:0000256" key="1">
    <source>
        <dbReference type="ARBA" id="ARBA00022801"/>
    </source>
</evidence>
<organism evidence="3 4">
    <name type="scientific">Protea cynaroides</name>
    <dbReference type="NCBI Taxonomy" id="273540"/>
    <lineage>
        <taxon>Eukaryota</taxon>
        <taxon>Viridiplantae</taxon>
        <taxon>Streptophyta</taxon>
        <taxon>Embryophyta</taxon>
        <taxon>Tracheophyta</taxon>
        <taxon>Spermatophyta</taxon>
        <taxon>Magnoliopsida</taxon>
        <taxon>Proteales</taxon>
        <taxon>Proteaceae</taxon>
        <taxon>Protea</taxon>
    </lineage>
</organism>
<dbReference type="GO" id="GO:0080030">
    <property type="term" value="F:methyl indole-3-acetate esterase activity"/>
    <property type="evidence" value="ECO:0007669"/>
    <property type="project" value="TreeGrafter"/>
</dbReference>
<dbReference type="Pfam" id="PF00561">
    <property type="entry name" value="Abhydrolase_1"/>
    <property type="match status" value="1"/>
</dbReference>
<dbReference type="Proteomes" id="UP001141806">
    <property type="component" value="Unassembled WGS sequence"/>
</dbReference>
<dbReference type="GO" id="GO:0009696">
    <property type="term" value="P:salicylic acid metabolic process"/>
    <property type="evidence" value="ECO:0007669"/>
    <property type="project" value="TreeGrafter"/>
</dbReference>
<keyword evidence="4" id="KW-1185">Reference proteome</keyword>
<dbReference type="GO" id="GO:0009694">
    <property type="term" value="P:jasmonic acid metabolic process"/>
    <property type="evidence" value="ECO:0007669"/>
    <property type="project" value="TreeGrafter"/>
</dbReference>
<dbReference type="EMBL" id="JAMYWD010000007">
    <property type="protein sequence ID" value="KAJ4965281.1"/>
    <property type="molecule type" value="Genomic_DNA"/>
</dbReference>
<sequence length="216" mass="23806">MFLTNDPKLVVLGSALVIQYSCNNAYGVLTPIDYKALCLGINMAKAEEVHTMADYTKPLIELMDSLPPGEKVTLEGHSLGGFNLAIAMDRFPHKISVAVFLTAQPDCTHPPSYVLDQFIEKIPAGFWLDTQFSSNMDPVKPKNTLRFGRNCLASNLYQLSSSQDVALAEMLMRPGSLFIDDLSKAKAFSEVGYGSVNRVYIVCKKDLIIQEDFSVG</sequence>
<reference evidence="3" key="1">
    <citation type="journal article" date="2023" name="Plant J.">
        <title>The genome of the king protea, Protea cynaroides.</title>
        <authorList>
            <person name="Chang J."/>
            <person name="Duong T.A."/>
            <person name="Schoeman C."/>
            <person name="Ma X."/>
            <person name="Roodt D."/>
            <person name="Barker N."/>
            <person name="Li Z."/>
            <person name="Van de Peer Y."/>
            <person name="Mizrachi E."/>
        </authorList>
    </citation>
    <scope>NUCLEOTIDE SEQUENCE</scope>
    <source>
        <tissue evidence="3">Young leaves</tissue>
    </source>
</reference>
<dbReference type="PANTHER" id="PTHR10992:SF1083">
    <property type="entry name" value="METHYLESTERASE 1"/>
    <property type="match status" value="1"/>
</dbReference>
<dbReference type="OrthoDB" id="408373at2759"/>
<name>A0A9Q0K7H4_9MAGN</name>